<keyword evidence="3" id="KW-1185">Reference proteome</keyword>
<sequence>MTPAPSTPVLPHALRIAGVVFAAVLGGVLVLTVAAAAWIGVRGLAAYGHLSDAQTAAALARDSLTDPATAADTVAVIGEDTAQARELTTDPIWRAAEALPWVGPQLAAVSTMTVAVDDVAGQALTPLIEVAGTFDVDALRPQDGRLDLGPFTTIQDAAAASAEELVDATAAVTTIDRDPLLPPVRDAVGDLSALLTETRDGAGAVARATALLPAMLGADGPRTYLLLFQNNAEWRSLGGITGAVAAIHTDDGALSLSAQGSSSDFPRYDDAVLPLDDEVLGIYGTRPGRYIQNVTQVPDFAISGALAQEMWERETGETVDGVIAVDPVALSYLLEATGPVTLPTGDELTAENAVDLLLNEVYFRYEIPAEQDAFFAAAAAAVFQAVADGDGDPAALLSALTRAGDEHRLLLWSAHEEDQSLLADTTLAGGLPVTDDDTARFGVFLNDGTGSKMDYYVTAETTIGWDTCTVDDAGAAQGEATVSVTLTNTAPDAPLPDYITGGGGFGVPVGTARTVGYLYLPEGWELIDAEIDGDVGFGGGTHDGRRVLTFELDLGSGEQASVFVTARTPEPGARTVEAVSTPRIGETTEVVATCPRA</sequence>
<dbReference type="EMBL" id="JAWJYN010000001">
    <property type="protein sequence ID" value="MDZ8161144.1"/>
    <property type="molecule type" value="Genomic_DNA"/>
</dbReference>
<accession>A0ABU5N4X6</accession>
<dbReference type="Pfam" id="PF13196">
    <property type="entry name" value="DUF4012"/>
    <property type="match status" value="1"/>
</dbReference>
<keyword evidence="1" id="KW-0812">Transmembrane</keyword>
<keyword evidence="1" id="KW-1133">Transmembrane helix</keyword>
<protein>
    <submittedName>
        <fullName evidence="2">DUF4012 domain-containing protein</fullName>
    </submittedName>
</protein>
<gene>
    <name evidence="2" type="ORF">R2Q92_04795</name>
</gene>
<name>A0ABU5N4X6_9MICO</name>
<evidence type="ECO:0000256" key="1">
    <source>
        <dbReference type="SAM" id="Phobius"/>
    </source>
</evidence>
<dbReference type="Proteomes" id="UP001291912">
    <property type="component" value="Unassembled WGS sequence"/>
</dbReference>
<reference evidence="2 3" key="1">
    <citation type="submission" date="2023-10" db="EMBL/GenBank/DDBJ databases">
        <title>Microbacterium xanthum sp. nov., isolated from seaweed.</title>
        <authorList>
            <person name="Lee S.D."/>
        </authorList>
    </citation>
    <scope>NUCLEOTIDE SEQUENCE [LARGE SCALE GENOMIC DNA]</scope>
    <source>
        <strain evidence="2 3">KCTC 19124</strain>
    </source>
</reference>
<evidence type="ECO:0000313" key="3">
    <source>
        <dbReference type="Proteomes" id="UP001291912"/>
    </source>
</evidence>
<dbReference type="RefSeq" id="WP_322597528.1">
    <property type="nucleotide sequence ID" value="NZ_BAAAPT010000001.1"/>
</dbReference>
<proteinExistence type="predicted"/>
<evidence type="ECO:0000313" key="2">
    <source>
        <dbReference type="EMBL" id="MDZ8161144.1"/>
    </source>
</evidence>
<comment type="caution">
    <text evidence="2">The sequence shown here is derived from an EMBL/GenBank/DDBJ whole genome shotgun (WGS) entry which is preliminary data.</text>
</comment>
<dbReference type="InterPro" id="IPR025101">
    <property type="entry name" value="DUF4012"/>
</dbReference>
<keyword evidence="1" id="KW-0472">Membrane</keyword>
<feature type="transmembrane region" description="Helical" evidence="1">
    <location>
        <begin position="16"/>
        <end position="41"/>
    </location>
</feature>
<organism evidence="2 3">
    <name type="scientific">Microbacterium aquimaris</name>
    <dbReference type="NCBI Taxonomy" id="459816"/>
    <lineage>
        <taxon>Bacteria</taxon>
        <taxon>Bacillati</taxon>
        <taxon>Actinomycetota</taxon>
        <taxon>Actinomycetes</taxon>
        <taxon>Micrococcales</taxon>
        <taxon>Microbacteriaceae</taxon>
        <taxon>Microbacterium</taxon>
    </lineage>
</organism>